<dbReference type="EMBL" id="CM003532">
    <property type="protein sequence ID" value="RCV29079.1"/>
    <property type="molecule type" value="Genomic_DNA"/>
</dbReference>
<sequence length="401" mass="45040">MSVRKRKRDPAAYLSDDLIVEILARLPERPLRRSKCVCRSWCDLISGPVHRRRLAHTDAASGFFYHANADGSWAPVTDLKFTGLCRPPVEGGVSPTPPLLDQEFAFLPPSYTRTHVELLDSCNGLLLLRYYDASDELAAAVYIVCNPSTQDYVELPPLPLPEASHVHDVIGGGAAAIAAVDHLLQLEQERRQRLPRPAALTFDPAVSSHFHVFELEEERSPVFPEYSPFVTAVRIYSSETRRWVVRRSGWNYHVAYSGEHAYLNGFLHLATTDTENGVVAAVDTEGQTWTPTRPRLLYADAGSGHARELSVYALEDCGGGAGRWVLKHRTRSLDPSGKVWFGKQHRLVAIHPDCNVVFLFDSRRRSLIAYDMDRGTTRVVHTFTVATGKHHFFPYIPLYLQ</sequence>
<dbReference type="InterPro" id="IPR036047">
    <property type="entry name" value="F-box-like_dom_sf"/>
</dbReference>
<dbReference type="AlphaFoldDB" id="K3XQ00"/>
<dbReference type="Proteomes" id="UP000004995">
    <property type="component" value="Unassembled WGS sequence"/>
</dbReference>
<dbReference type="HOGENOM" id="CLU_022847_1_1_1"/>
<protein>
    <recommendedName>
        <fullName evidence="1">F-box domain-containing protein</fullName>
    </recommendedName>
</protein>
<dbReference type="InterPro" id="IPR055290">
    <property type="entry name" value="At3g26010-like"/>
</dbReference>
<dbReference type="EMBL" id="AGNK02003461">
    <property type="status" value="NOT_ANNOTATED_CDS"/>
    <property type="molecule type" value="Genomic_DNA"/>
</dbReference>
<dbReference type="EnsemblPlants" id="KQL08633">
    <property type="protein sequence ID" value="KQL08633"/>
    <property type="gene ID" value="SETIT_003980mg"/>
</dbReference>
<evidence type="ECO:0000313" key="2">
    <source>
        <dbReference type="EMBL" id="RCV29079.1"/>
    </source>
</evidence>
<dbReference type="Gramene" id="KQL08633">
    <property type="protein sequence ID" value="KQL08633"/>
    <property type="gene ID" value="SETIT_003980mg"/>
</dbReference>
<accession>K3XQ00</accession>
<dbReference type="SMART" id="SM00256">
    <property type="entry name" value="FBOX"/>
    <property type="match status" value="1"/>
</dbReference>
<reference evidence="2 4" key="1">
    <citation type="journal article" date="2012" name="Nat. Biotechnol.">
        <title>Reference genome sequence of the model plant Setaria.</title>
        <authorList>
            <person name="Bennetzen J.L."/>
            <person name="Schmutz J."/>
            <person name="Wang H."/>
            <person name="Percifield R."/>
            <person name="Hawkins J."/>
            <person name="Pontaroli A.C."/>
            <person name="Estep M."/>
            <person name="Feng L."/>
            <person name="Vaughn J.N."/>
            <person name="Grimwood J."/>
            <person name="Jenkins J."/>
            <person name="Barry K."/>
            <person name="Lindquist E."/>
            <person name="Hellsten U."/>
            <person name="Deshpande S."/>
            <person name="Wang X."/>
            <person name="Wu X."/>
            <person name="Mitros T."/>
            <person name="Triplett J."/>
            <person name="Yang X."/>
            <person name="Ye C.Y."/>
            <person name="Mauro-Herrera M."/>
            <person name="Wang L."/>
            <person name="Li P."/>
            <person name="Sharma M."/>
            <person name="Sharma R."/>
            <person name="Ronald P.C."/>
            <person name="Panaud O."/>
            <person name="Kellogg E.A."/>
            <person name="Brutnell T.P."/>
            <person name="Doust A.N."/>
            <person name="Tuskan G.A."/>
            <person name="Rokhsar D."/>
            <person name="Devos K.M."/>
        </authorList>
    </citation>
    <scope>NUCLEOTIDE SEQUENCE [LARGE SCALE GENOMIC DNA]</scope>
    <source>
        <strain evidence="4">cv. Yugu1</strain>
        <strain evidence="2">Yugu1</strain>
    </source>
</reference>
<keyword evidence="4" id="KW-1185">Reference proteome</keyword>
<dbReference type="Pfam" id="PF00646">
    <property type="entry name" value="F-box"/>
    <property type="match status" value="1"/>
</dbReference>
<proteinExistence type="predicted"/>
<reference evidence="3" key="3">
    <citation type="submission" date="2018-08" db="UniProtKB">
        <authorList>
            <consortium name="EnsemblPlants"/>
        </authorList>
    </citation>
    <scope>IDENTIFICATION</scope>
    <source>
        <strain evidence="3">Yugu1</strain>
    </source>
</reference>
<dbReference type="PANTHER" id="PTHR35546:SF80">
    <property type="entry name" value="F-BOX DOMAIN CONTAINING PROTEIN EXPRESSED"/>
    <property type="match status" value="1"/>
</dbReference>
<reference evidence="2" key="2">
    <citation type="submission" date="2015-07" db="EMBL/GenBank/DDBJ databases">
        <authorList>
            <person name="Noorani M."/>
        </authorList>
    </citation>
    <scope>NUCLEOTIDE SEQUENCE</scope>
    <source>
        <strain evidence="2">Yugu1</strain>
    </source>
</reference>
<dbReference type="OrthoDB" id="676852at2759"/>
<evidence type="ECO:0000259" key="1">
    <source>
        <dbReference type="SMART" id="SM00256"/>
    </source>
</evidence>
<gene>
    <name evidence="2" type="ORF">SETIT_5G454700v2</name>
</gene>
<dbReference type="SUPFAM" id="SSF50969">
    <property type="entry name" value="YVTN repeat-like/Quinoprotein amine dehydrogenase"/>
    <property type="match status" value="1"/>
</dbReference>
<feature type="domain" description="F-box" evidence="1">
    <location>
        <begin position="14"/>
        <end position="54"/>
    </location>
</feature>
<dbReference type="InterPro" id="IPR011044">
    <property type="entry name" value="Quino_amine_DH_bsu"/>
</dbReference>
<dbReference type="eggNOG" id="ENOG502QWH8">
    <property type="taxonomic scope" value="Eukaryota"/>
</dbReference>
<dbReference type="InterPro" id="IPR001810">
    <property type="entry name" value="F-box_dom"/>
</dbReference>
<organism evidence="3 4">
    <name type="scientific">Setaria italica</name>
    <name type="common">Foxtail millet</name>
    <name type="synonym">Panicum italicum</name>
    <dbReference type="NCBI Taxonomy" id="4555"/>
    <lineage>
        <taxon>Eukaryota</taxon>
        <taxon>Viridiplantae</taxon>
        <taxon>Streptophyta</taxon>
        <taxon>Embryophyta</taxon>
        <taxon>Tracheophyta</taxon>
        <taxon>Spermatophyta</taxon>
        <taxon>Magnoliopsida</taxon>
        <taxon>Liliopsida</taxon>
        <taxon>Poales</taxon>
        <taxon>Poaceae</taxon>
        <taxon>PACMAD clade</taxon>
        <taxon>Panicoideae</taxon>
        <taxon>Panicodae</taxon>
        <taxon>Paniceae</taxon>
        <taxon>Cenchrinae</taxon>
        <taxon>Setaria</taxon>
    </lineage>
</organism>
<evidence type="ECO:0000313" key="3">
    <source>
        <dbReference type="EnsemblPlants" id="KQL08633"/>
    </source>
</evidence>
<dbReference type="PANTHER" id="PTHR35546">
    <property type="entry name" value="F-BOX PROTEIN INTERACTION DOMAIN PROTEIN-RELATED"/>
    <property type="match status" value="1"/>
</dbReference>
<dbReference type="OMA" id="FYHANAD"/>
<name>K3XQ00_SETIT</name>
<dbReference type="Gene3D" id="1.20.1280.50">
    <property type="match status" value="1"/>
</dbReference>
<dbReference type="SUPFAM" id="SSF81383">
    <property type="entry name" value="F-box domain"/>
    <property type="match status" value="1"/>
</dbReference>
<evidence type="ECO:0000313" key="4">
    <source>
        <dbReference type="Proteomes" id="UP000004995"/>
    </source>
</evidence>